<accession>A0A4Z2HU04</accession>
<name>A0A4Z2HU04_9TELE</name>
<protein>
    <submittedName>
        <fullName evidence="2">Uncharacterized protein</fullName>
    </submittedName>
</protein>
<dbReference type="AlphaFoldDB" id="A0A4Z2HU04"/>
<proteinExistence type="predicted"/>
<keyword evidence="3" id="KW-1185">Reference proteome</keyword>
<evidence type="ECO:0000313" key="2">
    <source>
        <dbReference type="EMBL" id="TNN68362.1"/>
    </source>
</evidence>
<reference evidence="2 3" key="1">
    <citation type="submission" date="2019-03" db="EMBL/GenBank/DDBJ databases">
        <title>First draft genome of Liparis tanakae, snailfish: a comprehensive survey of snailfish specific genes.</title>
        <authorList>
            <person name="Kim W."/>
            <person name="Song I."/>
            <person name="Jeong J.-H."/>
            <person name="Kim D."/>
            <person name="Kim S."/>
            <person name="Ryu S."/>
            <person name="Song J.Y."/>
            <person name="Lee S.K."/>
        </authorList>
    </citation>
    <scope>NUCLEOTIDE SEQUENCE [LARGE SCALE GENOMIC DNA]</scope>
    <source>
        <tissue evidence="2">Muscle</tissue>
    </source>
</reference>
<evidence type="ECO:0000313" key="3">
    <source>
        <dbReference type="Proteomes" id="UP000314294"/>
    </source>
</evidence>
<dbReference type="EMBL" id="SRLO01000191">
    <property type="protein sequence ID" value="TNN68362.1"/>
    <property type="molecule type" value="Genomic_DNA"/>
</dbReference>
<feature type="compositionally biased region" description="Polar residues" evidence="1">
    <location>
        <begin position="1"/>
        <end position="10"/>
    </location>
</feature>
<organism evidence="2 3">
    <name type="scientific">Liparis tanakae</name>
    <name type="common">Tanaka's snailfish</name>
    <dbReference type="NCBI Taxonomy" id="230148"/>
    <lineage>
        <taxon>Eukaryota</taxon>
        <taxon>Metazoa</taxon>
        <taxon>Chordata</taxon>
        <taxon>Craniata</taxon>
        <taxon>Vertebrata</taxon>
        <taxon>Euteleostomi</taxon>
        <taxon>Actinopterygii</taxon>
        <taxon>Neopterygii</taxon>
        <taxon>Teleostei</taxon>
        <taxon>Neoteleostei</taxon>
        <taxon>Acanthomorphata</taxon>
        <taxon>Eupercaria</taxon>
        <taxon>Perciformes</taxon>
        <taxon>Cottioidei</taxon>
        <taxon>Cottales</taxon>
        <taxon>Liparidae</taxon>
        <taxon>Liparis</taxon>
    </lineage>
</organism>
<gene>
    <name evidence="2" type="ORF">EYF80_021415</name>
</gene>
<sequence>MHISKVTPTVTLGIERGKPRRRGDASAAMDKAQALAAQYRESRTLASLQVEHVLTGKRPVVGLW</sequence>
<evidence type="ECO:0000256" key="1">
    <source>
        <dbReference type="SAM" id="MobiDB-lite"/>
    </source>
</evidence>
<feature type="region of interest" description="Disordered" evidence="1">
    <location>
        <begin position="1"/>
        <end position="27"/>
    </location>
</feature>
<dbReference type="Proteomes" id="UP000314294">
    <property type="component" value="Unassembled WGS sequence"/>
</dbReference>
<comment type="caution">
    <text evidence="2">The sequence shown here is derived from an EMBL/GenBank/DDBJ whole genome shotgun (WGS) entry which is preliminary data.</text>
</comment>